<evidence type="ECO:0000313" key="1">
    <source>
        <dbReference type="EMBL" id="KAJ9665653.1"/>
    </source>
</evidence>
<reference evidence="1" key="1">
    <citation type="submission" date="2022-10" db="EMBL/GenBank/DDBJ databases">
        <title>Culturing micro-colonial fungi from biological soil crusts in the Mojave desert and describing Neophaeococcomyces mojavensis, and introducing the new genera and species Taxawa tesnikishii.</title>
        <authorList>
            <person name="Kurbessoian T."/>
            <person name="Stajich J.E."/>
        </authorList>
    </citation>
    <scope>NUCLEOTIDE SEQUENCE</scope>
    <source>
        <strain evidence="1">TK_1</strain>
    </source>
</reference>
<dbReference type="EMBL" id="JAPDRL010000026">
    <property type="protein sequence ID" value="KAJ9665653.1"/>
    <property type="molecule type" value="Genomic_DNA"/>
</dbReference>
<evidence type="ECO:0000313" key="2">
    <source>
        <dbReference type="Proteomes" id="UP001172684"/>
    </source>
</evidence>
<gene>
    <name evidence="1" type="ORF">H2201_004137</name>
</gene>
<proteinExistence type="predicted"/>
<accession>A0ABQ9NUP4</accession>
<organism evidence="1 2">
    <name type="scientific">Coniosporium apollinis</name>
    <dbReference type="NCBI Taxonomy" id="61459"/>
    <lineage>
        <taxon>Eukaryota</taxon>
        <taxon>Fungi</taxon>
        <taxon>Dikarya</taxon>
        <taxon>Ascomycota</taxon>
        <taxon>Pezizomycotina</taxon>
        <taxon>Dothideomycetes</taxon>
        <taxon>Dothideomycetes incertae sedis</taxon>
        <taxon>Coniosporium</taxon>
    </lineage>
</organism>
<dbReference type="Proteomes" id="UP001172684">
    <property type="component" value="Unassembled WGS sequence"/>
</dbReference>
<name>A0ABQ9NUP4_9PEZI</name>
<sequence>MWSCFPPIHIRSNKKSPQKQKWTQHHAVAIEVYTGMILGAASWRIAILSFDPTTDSNLISPKLVTEVLGMTIHPLDGKEGELPYEQFKGQEMNTQGYIDLAWCFQRSRTVYNTRFVVTTTYNPPFDAVLGRKSAVEIGLAKSQR</sequence>
<protein>
    <submittedName>
        <fullName evidence="1">Uncharacterized protein</fullName>
    </submittedName>
</protein>
<comment type="caution">
    <text evidence="1">The sequence shown here is derived from an EMBL/GenBank/DDBJ whole genome shotgun (WGS) entry which is preliminary data.</text>
</comment>
<keyword evidence="2" id="KW-1185">Reference proteome</keyword>